<dbReference type="Pfam" id="PF01515">
    <property type="entry name" value="PTA_PTB"/>
    <property type="match status" value="1"/>
</dbReference>
<dbReference type="PANTHER" id="PTHR43356">
    <property type="entry name" value="PHOSPHATE ACETYLTRANSFERASE"/>
    <property type="match status" value="1"/>
</dbReference>
<sequence>MKSLDELIDRARLRGQKRCVVAGGDDPATIKALGLAIERGLITPVLVGERERIELAIGEAGFDREVEIVAGDPAREAVEEVKKRGDFLLKGRLSTPDFLRAVLSPDGLRRDRILSHIALLEIPSYHKLIFMTDGGMNVNPDLRTKIEIIKNAIELTHLLGITQPKIAILSASEMVDPKIRESVDAHKISEMYRKGDLTGGIISGPLSLDLAISREAATKKGIDDPVAGDADILIVPDVSTGNIFAKGLIYFAQTRAAGIVWGATRPVVMLSRADPPEMKLYTIALGVAVS</sequence>
<evidence type="ECO:0000256" key="1">
    <source>
        <dbReference type="ARBA" id="ARBA00005656"/>
    </source>
</evidence>
<dbReference type="EMBL" id="QNBE01000054">
    <property type="protein sequence ID" value="RKX70043.1"/>
    <property type="molecule type" value="Genomic_DNA"/>
</dbReference>
<gene>
    <name evidence="5" type="ORF">DRP53_06265</name>
</gene>
<dbReference type="Gene3D" id="3.40.718.10">
    <property type="entry name" value="Isopropylmalate Dehydrogenase"/>
    <property type="match status" value="1"/>
</dbReference>
<dbReference type="InterPro" id="IPR050500">
    <property type="entry name" value="Phos_Acetyltrans/Butyryltrans"/>
</dbReference>
<dbReference type="GO" id="GO:0016746">
    <property type="term" value="F:acyltransferase activity"/>
    <property type="evidence" value="ECO:0007669"/>
    <property type="project" value="UniProtKB-KW"/>
</dbReference>
<protein>
    <submittedName>
        <fullName evidence="5">Phosphate butyryltransferase</fullName>
    </submittedName>
</protein>
<dbReference type="InterPro" id="IPR002505">
    <property type="entry name" value="PTA_PTB"/>
</dbReference>
<reference evidence="5 6" key="1">
    <citation type="submission" date="2018-06" db="EMBL/GenBank/DDBJ databases">
        <title>Extensive metabolic versatility and redundancy in microbially diverse, dynamic hydrothermal sediments.</title>
        <authorList>
            <person name="Dombrowski N."/>
            <person name="Teske A."/>
            <person name="Baker B.J."/>
        </authorList>
    </citation>
    <scope>NUCLEOTIDE SEQUENCE [LARGE SCALE GENOMIC DNA]</scope>
    <source>
        <strain evidence="5">B36_G15</strain>
    </source>
</reference>
<evidence type="ECO:0000259" key="4">
    <source>
        <dbReference type="Pfam" id="PF01515"/>
    </source>
</evidence>
<comment type="similarity">
    <text evidence="1">Belongs to the phosphate acetyltransferase and butyryltransferase family.</text>
</comment>
<comment type="caution">
    <text evidence="5">The sequence shown here is derived from an EMBL/GenBank/DDBJ whole genome shotgun (WGS) entry which is preliminary data.</text>
</comment>
<evidence type="ECO:0000313" key="6">
    <source>
        <dbReference type="Proteomes" id="UP000268469"/>
    </source>
</evidence>
<evidence type="ECO:0000256" key="3">
    <source>
        <dbReference type="ARBA" id="ARBA00023315"/>
    </source>
</evidence>
<proteinExistence type="inferred from homology"/>
<dbReference type="SUPFAM" id="SSF53659">
    <property type="entry name" value="Isocitrate/Isopropylmalate dehydrogenase-like"/>
    <property type="match status" value="1"/>
</dbReference>
<dbReference type="Proteomes" id="UP000268469">
    <property type="component" value="Unassembled WGS sequence"/>
</dbReference>
<dbReference type="PANTHER" id="PTHR43356:SF2">
    <property type="entry name" value="PHOSPHATE ACETYLTRANSFERASE"/>
    <property type="match status" value="1"/>
</dbReference>
<accession>A0A660SHA1</accession>
<dbReference type="InterPro" id="IPR012147">
    <property type="entry name" value="P_Ac_Bu_trans"/>
</dbReference>
<dbReference type="PIRSF" id="PIRSF000428">
    <property type="entry name" value="P_Ac_trans"/>
    <property type="match status" value="1"/>
</dbReference>
<organism evidence="5 6">
    <name type="scientific">candidate division WOR-3 bacterium</name>
    <dbReference type="NCBI Taxonomy" id="2052148"/>
    <lineage>
        <taxon>Bacteria</taxon>
        <taxon>Bacteria division WOR-3</taxon>
    </lineage>
</organism>
<keyword evidence="2 5" id="KW-0808">Transferase</keyword>
<dbReference type="AlphaFoldDB" id="A0A660SHA1"/>
<keyword evidence="3" id="KW-0012">Acyltransferase</keyword>
<evidence type="ECO:0000256" key="2">
    <source>
        <dbReference type="ARBA" id="ARBA00022679"/>
    </source>
</evidence>
<evidence type="ECO:0000313" key="5">
    <source>
        <dbReference type="EMBL" id="RKX70043.1"/>
    </source>
</evidence>
<name>A0A660SHA1_UNCW3</name>
<feature type="domain" description="Phosphate acetyl/butaryl transferase" evidence="4">
    <location>
        <begin position="68"/>
        <end position="285"/>
    </location>
</feature>